<accession>A0ACC6TXU0</accession>
<keyword evidence="1" id="KW-0067">ATP-binding</keyword>
<proteinExistence type="predicted"/>
<reference evidence="1" key="1">
    <citation type="submission" date="2024-07" db="EMBL/GenBank/DDBJ databases">
        <title>A survey of Mimosa microsymbionts across Brazilian biomes reveals a high diversity of Paraburkholderia nodulating endemic species, but also that Cupriavidus is common as a symbiont of widespread species.</title>
        <authorList>
            <person name="Rouws L."/>
            <person name="Barauna A."/>
            <person name="Beukes C."/>
            <person name="Rouws J.R.C."/>
            <person name="De Faria S.M."/>
            <person name="Gross E."/>
            <person name="Bueno Dos Reis Junior F."/>
            <person name="Simon M.F."/>
            <person name="Maluk M."/>
            <person name="Odee D.W."/>
            <person name="Kenicer G."/>
            <person name="Young J.P.W."/>
            <person name="Reis V.M."/>
            <person name="Zilli J."/>
            <person name="James E.K."/>
        </authorList>
    </citation>
    <scope>NUCLEOTIDE SEQUENCE</scope>
    <source>
        <strain evidence="1">EG181B</strain>
    </source>
</reference>
<keyword evidence="1" id="KW-0547">Nucleotide-binding</keyword>
<name>A0ACC6TXU0_9BURK</name>
<protein>
    <submittedName>
        <fullName evidence="1">Sugar ABC transporter ATP-binding protein</fullName>
    </submittedName>
</protein>
<sequence>MNATAVADPHREGAIDRPVLAASTHNLCKSFGSVRVLKDVSLQVPTGDSRALVGRNGAGKSTLVALLTGLHEPTSGTVEFAGRPAPPLNDRNAWRETIACVYQRWTIIPTLSVGENLLLNRQNPKGSEWINWRRSFDYAADVLRSWGLDVNPTMPAWRLTVEQRQIVEIGRALLQGSRLLVLDEPTAELERREVSRLFDRIKALQESGITFMYISHHLEEIYEICQSVSVMRDGELVADSLLKDMPKASLVEAMVGASGTALRRTSAPPASESSPITASIEDVSLAGKIESVSFSIRRGECLGITGLAGSGKDELGEVIAGLLTPDAGVVHLDGQPVPRGDPTGARRCGVGFVPRDRHEEGLLPQLSIAENITVSINDTFGWAGFISPRKQADAARQLMESLGVVASSQSQPIGELSGGNQQKGMVGRALATKPKLLVLASPTQGVDIASKGALFSIVEKARARGTSVLVISDDLDELAICSRVHVLFRGRLTHTFDAGYDEHKLVAAIEGL</sequence>
<keyword evidence="2" id="KW-1185">Reference proteome</keyword>
<dbReference type="Proteomes" id="UP001558850">
    <property type="component" value="Unassembled WGS sequence"/>
</dbReference>
<comment type="caution">
    <text evidence="1">The sequence shown here is derived from an EMBL/GenBank/DDBJ whole genome shotgun (WGS) entry which is preliminary data.</text>
</comment>
<evidence type="ECO:0000313" key="2">
    <source>
        <dbReference type="Proteomes" id="UP001558850"/>
    </source>
</evidence>
<dbReference type="EMBL" id="JBFRCH010000004">
    <property type="protein sequence ID" value="MEX3932153.1"/>
    <property type="molecule type" value="Genomic_DNA"/>
</dbReference>
<evidence type="ECO:0000313" key="1">
    <source>
        <dbReference type="EMBL" id="MEX3932153.1"/>
    </source>
</evidence>
<gene>
    <name evidence="1" type="ORF">AB4Y32_10140</name>
</gene>
<organism evidence="1 2">
    <name type="scientific">Paraburkholderia phymatum</name>
    <dbReference type="NCBI Taxonomy" id="148447"/>
    <lineage>
        <taxon>Bacteria</taxon>
        <taxon>Pseudomonadati</taxon>
        <taxon>Pseudomonadota</taxon>
        <taxon>Betaproteobacteria</taxon>
        <taxon>Burkholderiales</taxon>
        <taxon>Burkholderiaceae</taxon>
        <taxon>Paraburkholderia</taxon>
    </lineage>
</organism>